<evidence type="ECO:0000313" key="1">
    <source>
        <dbReference type="EMBL" id="MBK1618614.1"/>
    </source>
</evidence>
<dbReference type="EMBL" id="NRRY01000012">
    <property type="protein sequence ID" value="MBK1618614.1"/>
    <property type="molecule type" value="Genomic_DNA"/>
</dbReference>
<keyword evidence="2" id="KW-1185">Reference proteome</keyword>
<dbReference type="AlphaFoldDB" id="A0A9X1B423"/>
<dbReference type="InterPro" id="IPR011661">
    <property type="entry name" value="S_Oase_red"/>
</dbReference>
<accession>A0A9X1B423</accession>
<dbReference type="Pfam" id="PF07682">
    <property type="entry name" value="SOR"/>
    <property type="match status" value="1"/>
</dbReference>
<name>A0A9X1B423_9GAMM</name>
<protein>
    <submittedName>
        <fullName evidence="1">Sulfur oxygenase reductase</fullName>
    </submittedName>
</protein>
<dbReference type="Proteomes" id="UP001138768">
    <property type="component" value="Unassembled WGS sequence"/>
</dbReference>
<organism evidence="1 2">
    <name type="scientific">Lamprobacter modestohalophilus</name>
    <dbReference type="NCBI Taxonomy" id="1064514"/>
    <lineage>
        <taxon>Bacteria</taxon>
        <taxon>Pseudomonadati</taxon>
        <taxon>Pseudomonadota</taxon>
        <taxon>Gammaproteobacteria</taxon>
        <taxon>Chromatiales</taxon>
        <taxon>Chromatiaceae</taxon>
        <taxon>Lamprobacter</taxon>
    </lineage>
</organism>
<sequence>MDIKALFDAEPASPLYVAINRVLIKNDPNLMRMMKEASSKMCLATALTPGFRGFDLMRQRGTCPMGMRWAASSDMGSELSHIWIDQFTYWDSWEAHEDFHETFEDVVVEACGKCGGMLLDGPVEPVFRIVQSTLPKLISSNQMMKKGFGNADAVKGYALNTGESVMVLAEHQVRPGKESEFEEGEVQTMQMLEETPGVLGWQILKRIGLSTLGSGQATSKSMLGQLRGEPGAKLERSAEVWEGYTVPAEYLTMVEFENIQFAQSGMPHVNVKPEILMVHATKVLDNCITKPTVRISESMFSEHTYREVLQGLR</sequence>
<reference evidence="1 2" key="1">
    <citation type="journal article" date="2020" name="Microorganisms">
        <title>Osmotic Adaptation and Compatible Solute Biosynthesis of Phototrophic Bacteria as Revealed from Genome Analyses.</title>
        <authorList>
            <person name="Imhoff J.F."/>
            <person name="Rahn T."/>
            <person name="Kunzel S."/>
            <person name="Keller A."/>
            <person name="Neulinger S.C."/>
        </authorList>
    </citation>
    <scope>NUCLEOTIDE SEQUENCE [LARGE SCALE GENOMIC DNA]</scope>
    <source>
        <strain evidence="1 2">DSM 25653</strain>
    </source>
</reference>
<dbReference type="SUPFAM" id="SSF54909">
    <property type="entry name" value="Dimeric alpha+beta barrel"/>
    <property type="match status" value="1"/>
</dbReference>
<gene>
    <name evidence="1" type="ORF">CKO42_09240</name>
</gene>
<comment type="caution">
    <text evidence="1">The sequence shown here is derived from an EMBL/GenBank/DDBJ whole genome shotgun (WGS) entry which is preliminary data.</text>
</comment>
<proteinExistence type="predicted"/>
<dbReference type="InterPro" id="IPR011008">
    <property type="entry name" value="Dimeric_a/b-barrel"/>
</dbReference>
<evidence type="ECO:0000313" key="2">
    <source>
        <dbReference type="Proteomes" id="UP001138768"/>
    </source>
</evidence>
<dbReference type="RefSeq" id="WP_200242544.1">
    <property type="nucleotide sequence ID" value="NZ_NRRY01000012.1"/>
</dbReference>